<protein>
    <submittedName>
        <fullName evidence="2">Uncharacterized protein</fullName>
    </submittedName>
</protein>
<dbReference type="EMBL" id="JACXXJ020000005">
    <property type="protein sequence ID" value="MBF2716188.1"/>
    <property type="molecule type" value="Genomic_DNA"/>
</dbReference>
<dbReference type="Proteomes" id="UP000655037">
    <property type="component" value="Unassembled WGS sequence"/>
</dbReference>
<sequence length="111" mass="13067">MSSFIATGYKGGNSDHKNPNGFGLKIPTYARDDYFERSAKLVKLQLNGRDKLIEVNIDKNSFWGDCRELIHREIGKWLIENNFASWQKRHPPKFKMTRREPHLFDVEKIDD</sequence>
<gene>
    <name evidence="2" type="ORF">IEI95_018405</name>
</gene>
<dbReference type="AlphaFoldDB" id="A0AAE2RD69"/>
<evidence type="ECO:0000313" key="3">
    <source>
        <dbReference type="Proteomes" id="UP000655037"/>
    </source>
</evidence>
<feature type="region of interest" description="Disordered" evidence="1">
    <location>
        <begin position="1"/>
        <end position="21"/>
    </location>
</feature>
<evidence type="ECO:0000313" key="2">
    <source>
        <dbReference type="EMBL" id="MBF2716188.1"/>
    </source>
</evidence>
<comment type="caution">
    <text evidence="2">The sequence shown here is derived from an EMBL/GenBank/DDBJ whole genome shotgun (WGS) entry which is preliminary data.</text>
</comment>
<proteinExistence type="predicted"/>
<name>A0AAE2RD69_AGRVI</name>
<organism evidence="2 3">
    <name type="scientific">Agrobacterium vitis</name>
    <name type="common">Rhizobium vitis</name>
    <dbReference type="NCBI Taxonomy" id="373"/>
    <lineage>
        <taxon>Bacteria</taxon>
        <taxon>Pseudomonadati</taxon>
        <taxon>Pseudomonadota</taxon>
        <taxon>Alphaproteobacteria</taxon>
        <taxon>Hyphomicrobiales</taxon>
        <taxon>Rhizobiaceae</taxon>
        <taxon>Rhizobium/Agrobacterium group</taxon>
        <taxon>Agrobacterium</taxon>
    </lineage>
</organism>
<accession>A0AAE2RD69</accession>
<dbReference type="RefSeq" id="WP_156534978.1">
    <property type="nucleotide sequence ID" value="NZ_JACXXJ020000005.1"/>
</dbReference>
<evidence type="ECO:0000256" key="1">
    <source>
        <dbReference type="SAM" id="MobiDB-lite"/>
    </source>
</evidence>
<reference evidence="2" key="1">
    <citation type="submission" date="2020-11" db="EMBL/GenBank/DDBJ databases">
        <title>Agrobacterium vitis strain K377 genome.</title>
        <authorList>
            <person name="Xi H."/>
        </authorList>
    </citation>
    <scope>NUCLEOTIDE SEQUENCE</scope>
    <source>
        <strain evidence="2">K377</strain>
    </source>
</reference>